<dbReference type="eggNOG" id="ENOG5033GVU">
    <property type="taxonomic scope" value="Bacteria"/>
</dbReference>
<protein>
    <recommendedName>
        <fullName evidence="4">DUF2975 domain-containing protein</fullName>
    </recommendedName>
</protein>
<feature type="transmembrane region" description="Helical" evidence="1">
    <location>
        <begin position="65"/>
        <end position="88"/>
    </location>
</feature>
<dbReference type="HOGENOM" id="CLU_124942_0_0_0"/>
<dbReference type="AlphaFoldDB" id="W0RR10"/>
<dbReference type="InParanoid" id="W0RR10"/>
<reference evidence="2 3" key="1">
    <citation type="journal article" date="2014" name="Genome Announc.">
        <title>Genome Sequence and Methylome of Soil Bacterium Gemmatirosa kalamazoonensis KBS708T, a Member of the Rarely Cultivated Gemmatimonadetes Phylum.</title>
        <authorList>
            <person name="Debruyn J.M."/>
            <person name="Radosevich M."/>
            <person name="Wommack K.E."/>
            <person name="Polson S.W."/>
            <person name="Hauser L.J."/>
            <person name="Fawaz M.N."/>
            <person name="Korlach J."/>
            <person name="Tsai Y.C."/>
        </authorList>
    </citation>
    <scope>NUCLEOTIDE SEQUENCE [LARGE SCALE GENOMIC DNA]</scope>
    <source>
        <strain evidence="2 3">KBS708</strain>
        <plasmid evidence="3">Plasmid 2</plasmid>
    </source>
</reference>
<evidence type="ECO:0000313" key="3">
    <source>
        <dbReference type="Proteomes" id="UP000019151"/>
    </source>
</evidence>
<dbReference type="InterPro" id="IPR021354">
    <property type="entry name" value="DUF2975"/>
</dbReference>
<gene>
    <name evidence="2" type="ORF">J421_5889</name>
</gene>
<evidence type="ECO:0000256" key="1">
    <source>
        <dbReference type="SAM" id="Phobius"/>
    </source>
</evidence>
<dbReference type="OrthoDB" id="7349915at2"/>
<keyword evidence="2" id="KW-0614">Plasmid</keyword>
<evidence type="ECO:0008006" key="4">
    <source>
        <dbReference type="Google" id="ProtNLM"/>
    </source>
</evidence>
<keyword evidence="1" id="KW-0472">Membrane</keyword>
<feature type="transmembrane region" description="Helical" evidence="1">
    <location>
        <begin position="20"/>
        <end position="44"/>
    </location>
</feature>
<keyword evidence="1" id="KW-1133">Transmembrane helix</keyword>
<dbReference type="EMBL" id="CP007130">
    <property type="protein sequence ID" value="AHG93424.1"/>
    <property type="molecule type" value="Genomic_DNA"/>
</dbReference>
<dbReference type="RefSeq" id="WP_158508983.1">
    <property type="nucleotide sequence ID" value="NZ_CP007130.1"/>
</dbReference>
<evidence type="ECO:0000313" key="2">
    <source>
        <dbReference type="EMBL" id="AHG93424.1"/>
    </source>
</evidence>
<proteinExistence type="predicted"/>
<geneLocation type="plasmid" evidence="2 3">
    <name>2</name>
</geneLocation>
<dbReference type="Pfam" id="PF11188">
    <property type="entry name" value="DUF2975"/>
    <property type="match status" value="1"/>
</dbReference>
<accession>W0RR10</accession>
<feature type="transmembrane region" description="Helical" evidence="1">
    <location>
        <begin position="144"/>
        <end position="160"/>
    </location>
</feature>
<feature type="transmembrane region" description="Helical" evidence="1">
    <location>
        <begin position="108"/>
        <end position="132"/>
    </location>
</feature>
<keyword evidence="3" id="KW-1185">Reference proteome</keyword>
<sequence length="174" mass="18750">MTLPYPDALSLSRRVLHVLIALNLAAGVLILALFVMSLVAPSWLTTALGGRLSDGGAAILLGMRGIMLIGIAAVPLTHVVLSRLLAIVDTVRAGDPFVVENAARLQRIAWSVLGLTLLNVAVMSIATSISSPSFPIDIKWRFDVSRWVTVLLLFVLARVFEHGTRMRDDLEGTV</sequence>
<dbReference type="Proteomes" id="UP000019151">
    <property type="component" value="Plasmid 2"/>
</dbReference>
<dbReference type="KEGG" id="gba:J421_5889"/>
<organism evidence="2 3">
    <name type="scientific">Gemmatirosa kalamazoonensis</name>
    <dbReference type="NCBI Taxonomy" id="861299"/>
    <lineage>
        <taxon>Bacteria</taxon>
        <taxon>Pseudomonadati</taxon>
        <taxon>Gemmatimonadota</taxon>
        <taxon>Gemmatimonadia</taxon>
        <taxon>Gemmatimonadales</taxon>
        <taxon>Gemmatimonadaceae</taxon>
        <taxon>Gemmatirosa</taxon>
    </lineage>
</organism>
<keyword evidence="1" id="KW-0812">Transmembrane</keyword>
<name>W0RR10_9BACT</name>